<reference evidence="1 2" key="1">
    <citation type="submission" date="2017-12" db="EMBL/GenBank/DDBJ databases">
        <title>Hemimetabolous genomes reveal molecular basis of termite eusociality.</title>
        <authorList>
            <person name="Harrison M.C."/>
            <person name="Jongepier E."/>
            <person name="Robertson H.M."/>
            <person name="Arning N."/>
            <person name="Bitard-Feildel T."/>
            <person name="Chao H."/>
            <person name="Childers C.P."/>
            <person name="Dinh H."/>
            <person name="Doddapaneni H."/>
            <person name="Dugan S."/>
            <person name="Gowin J."/>
            <person name="Greiner C."/>
            <person name="Han Y."/>
            <person name="Hu H."/>
            <person name="Hughes D.S.T."/>
            <person name="Huylmans A.-K."/>
            <person name="Kemena C."/>
            <person name="Kremer L.P.M."/>
            <person name="Lee S.L."/>
            <person name="Lopez-Ezquerra A."/>
            <person name="Mallet L."/>
            <person name="Monroy-Kuhn J.M."/>
            <person name="Moser A."/>
            <person name="Murali S.C."/>
            <person name="Muzny D.M."/>
            <person name="Otani S."/>
            <person name="Piulachs M.-D."/>
            <person name="Poelchau M."/>
            <person name="Qu J."/>
            <person name="Schaub F."/>
            <person name="Wada-Katsumata A."/>
            <person name="Worley K.C."/>
            <person name="Xie Q."/>
            <person name="Ylla G."/>
            <person name="Poulsen M."/>
            <person name="Gibbs R.A."/>
            <person name="Schal C."/>
            <person name="Richards S."/>
            <person name="Belles X."/>
            <person name="Korb J."/>
            <person name="Bornberg-Bauer E."/>
        </authorList>
    </citation>
    <scope>NUCLEOTIDE SEQUENCE [LARGE SCALE GENOMIC DNA]</scope>
    <source>
        <tissue evidence="1">Whole body</tissue>
    </source>
</reference>
<dbReference type="AlphaFoldDB" id="A0A2J7Q0Z3"/>
<dbReference type="Proteomes" id="UP000235965">
    <property type="component" value="Unassembled WGS sequence"/>
</dbReference>
<gene>
    <name evidence="1" type="ORF">B7P43_G02953</name>
</gene>
<organism evidence="1 2">
    <name type="scientific">Cryptotermes secundus</name>
    <dbReference type="NCBI Taxonomy" id="105785"/>
    <lineage>
        <taxon>Eukaryota</taxon>
        <taxon>Metazoa</taxon>
        <taxon>Ecdysozoa</taxon>
        <taxon>Arthropoda</taxon>
        <taxon>Hexapoda</taxon>
        <taxon>Insecta</taxon>
        <taxon>Pterygota</taxon>
        <taxon>Neoptera</taxon>
        <taxon>Polyneoptera</taxon>
        <taxon>Dictyoptera</taxon>
        <taxon>Blattodea</taxon>
        <taxon>Blattoidea</taxon>
        <taxon>Termitoidae</taxon>
        <taxon>Kalotermitidae</taxon>
        <taxon>Cryptotermitinae</taxon>
        <taxon>Cryptotermes</taxon>
    </lineage>
</organism>
<accession>A0A2J7Q0Z3</accession>
<proteinExistence type="predicted"/>
<sequence length="75" mass="8597">MTLHYETYNKASRLEIFFGTTKTEECVQLWGLLLLVLNLQVQLPVGDVNTFKAKLFLQQAVEAHRVVICRGSLIF</sequence>
<protein>
    <submittedName>
        <fullName evidence="1">Uncharacterized protein</fullName>
    </submittedName>
</protein>
<keyword evidence="2" id="KW-1185">Reference proteome</keyword>
<dbReference type="EMBL" id="NEVH01019960">
    <property type="protein sequence ID" value="PNF22253.1"/>
    <property type="molecule type" value="Genomic_DNA"/>
</dbReference>
<evidence type="ECO:0000313" key="1">
    <source>
        <dbReference type="EMBL" id="PNF22253.1"/>
    </source>
</evidence>
<evidence type="ECO:0000313" key="2">
    <source>
        <dbReference type="Proteomes" id="UP000235965"/>
    </source>
</evidence>
<name>A0A2J7Q0Z3_9NEOP</name>
<comment type="caution">
    <text evidence="1">The sequence shown here is derived from an EMBL/GenBank/DDBJ whole genome shotgun (WGS) entry which is preliminary data.</text>
</comment>
<dbReference type="InParanoid" id="A0A2J7Q0Z3"/>